<name>A0A2H3CUP7_ARMGA</name>
<dbReference type="OMA" id="TAICAFR"/>
<accession>A0A2H3CUP7</accession>
<sequence length="239" mass="26527">ALLRDKFQCVVSGKYDQDTLSEVSAPTDEIWKAGVVYIQCAHMAPESTNLNDSSNKKVRAPHRLTVLKSFCYAIEQLSGNHSLSNIITMQFDVHEWFTRLEIWFEKMPTPPYPSNLTNSPPQTTRTSPFHPSLHATCLKVAQFFHVAEDIDKQDEDLGVLAEDGSSAEVLSGALLRSMDQPMRLVLNLKLFPIPISQTASFPTRPDLPLFRPRIPIPSSLQLAFSSAVANTSGLSSSRA</sequence>
<keyword evidence="2" id="KW-1185">Reference proteome</keyword>
<protein>
    <submittedName>
        <fullName evidence="1">Uncharacterized protein</fullName>
    </submittedName>
</protein>
<evidence type="ECO:0000313" key="2">
    <source>
        <dbReference type="Proteomes" id="UP000217790"/>
    </source>
</evidence>
<dbReference type="EMBL" id="KZ293692">
    <property type="protein sequence ID" value="PBK85174.1"/>
    <property type="molecule type" value="Genomic_DNA"/>
</dbReference>
<evidence type="ECO:0000313" key="1">
    <source>
        <dbReference type="EMBL" id="PBK85174.1"/>
    </source>
</evidence>
<dbReference type="InParanoid" id="A0A2H3CUP7"/>
<dbReference type="OrthoDB" id="2104739at2759"/>
<feature type="non-terminal residue" evidence="1">
    <location>
        <position position="1"/>
    </location>
</feature>
<dbReference type="AlphaFoldDB" id="A0A2H3CUP7"/>
<proteinExistence type="predicted"/>
<dbReference type="Proteomes" id="UP000217790">
    <property type="component" value="Unassembled WGS sequence"/>
</dbReference>
<organism evidence="1 2">
    <name type="scientific">Armillaria gallica</name>
    <name type="common">Bulbous honey fungus</name>
    <name type="synonym">Armillaria bulbosa</name>
    <dbReference type="NCBI Taxonomy" id="47427"/>
    <lineage>
        <taxon>Eukaryota</taxon>
        <taxon>Fungi</taxon>
        <taxon>Dikarya</taxon>
        <taxon>Basidiomycota</taxon>
        <taxon>Agaricomycotina</taxon>
        <taxon>Agaricomycetes</taxon>
        <taxon>Agaricomycetidae</taxon>
        <taxon>Agaricales</taxon>
        <taxon>Marasmiineae</taxon>
        <taxon>Physalacriaceae</taxon>
        <taxon>Armillaria</taxon>
    </lineage>
</organism>
<reference evidence="2" key="1">
    <citation type="journal article" date="2017" name="Nat. Ecol. Evol.">
        <title>Genome expansion and lineage-specific genetic innovations in the forest pathogenic fungi Armillaria.</title>
        <authorList>
            <person name="Sipos G."/>
            <person name="Prasanna A.N."/>
            <person name="Walter M.C."/>
            <person name="O'Connor E."/>
            <person name="Balint B."/>
            <person name="Krizsan K."/>
            <person name="Kiss B."/>
            <person name="Hess J."/>
            <person name="Varga T."/>
            <person name="Slot J."/>
            <person name="Riley R."/>
            <person name="Boka B."/>
            <person name="Rigling D."/>
            <person name="Barry K."/>
            <person name="Lee J."/>
            <person name="Mihaltcheva S."/>
            <person name="LaButti K."/>
            <person name="Lipzen A."/>
            <person name="Waldron R."/>
            <person name="Moloney N.M."/>
            <person name="Sperisen C."/>
            <person name="Kredics L."/>
            <person name="Vagvoelgyi C."/>
            <person name="Patrignani A."/>
            <person name="Fitzpatrick D."/>
            <person name="Nagy I."/>
            <person name="Doyle S."/>
            <person name="Anderson J.B."/>
            <person name="Grigoriev I.V."/>
            <person name="Gueldener U."/>
            <person name="Muensterkoetter M."/>
            <person name="Nagy L.G."/>
        </authorList>
    </citation>
    <scope>NUCLEOTIDE SEQUENCE [LARGE SCALE GENOMIC DNA]</scope>
    <source>
        <strain evidence="2">Ar21-2</strain>
    </source>
</reference>
<dbReference type="STRING" id="47427.A0A2H3CUP7"/>
<gene>
    <name evidence="1" type="ORF">ARMGADRAFT_1129647</name>
</gene>